<dbReference type="GO" id="GO:0004725">
    <property type="term" value="F:protein tyrosine phosphatase activity"/>
    <property type="evidence" value="ECO:0007669"/>
    <property type="project" value="UniProtKB-EC"/>
</dbReference>
<dbReference type="PANTHER" id="PTHR19134">
    <property type="entry name" value="RECEPTOR-TYPE TYROSINE-PROTEIN PHOSPHATASE"/>
    <property type="match status" value="1"/>
</dbReference>
<dbReference type="AlphaFoldDB" id="G0QIV6"/>
<dbReference type="InterPro" id="IPR000242">
    <property type="entry name" value="PTP_cat"/>
</dbReference>
<dbReference type="InterPro" id="IPR000387">
    <property type="entry name" value="Tyr_Pase_dom"/>
</dbReference>
<dbReference type="InterPro" id="IPR003595">
    <property type="entry name" value="Tyr_Pase_cat"/>
</dbReference>
<dbReference type="EC" id="3.1.1.3" evidence="4"/>
<feature type="region of interest" description="Disordered" evidence="1">
    <location>
        <begin position="351"/>
        <end position="394"/>
    </location>
</feature>
<dbReference type="PROSITE" id="PS50056">
    <property type="entry name" value="TYR_PHOSPHATASE_2"/>
    <property type="match status" value="1"/>
</dbReference>
<feature type="domain" description="Tyrosine-protein phosphatase" evidence="2">
    <location>
        <begin position="50"/>
        <end position="311"/>
    </location>
</feature>
<reference evidence="4 5" key="1">
    <citation type="submission" date="2011-07" db="EMBL/GenBank/DDBJ databases">
        <authorList>
            <person name="Coyne R."/>
            <person name="Brami D."/>
            <person name="Johnson J."/>
            <person name="Hostetler J."/>
            <person name="Hannick L."/>
            <person name="Clark T."/>
            <person name="Cassidy-Hanley D."/>
            <person name="Inman J."/>
        </authorList>
    </citation>
    <scope>NUCLEOTIDE SEQUENCE [LARGE SCALE GENOMIC DNA]</scope>
    <source>
        <strain evidence="4 5">G5</strain>
    </source>
</reference>
<evidence type="ECO:0000259" key="3">
    <source>
        <dbReference type="PROSITE" id="PS50056"/>
    </source>
</evidence>
<feature type="domain" description="Tyrosine specific protein phosphatases" evidence="3">
    <location>
        <begin position="235"/>
        <end position="302"/>
    </location>
</feature>
<dbReference type="InterPro" id="IPR029021">
    <property type="entry name" value="Prot-tyrosine_phosphatase-like"/>
</dbReference>
<protein>
    <submittedName>
        <fullName evidence="4">Protein-tyrosine phosphatase protein, putative</fullName>
        <ecNumber evidence="4">3.1.1.3</ecNumber>
        <ecNumber evidence="4">3.1.3.48</ecNumber>
    </submittedName>
</protein>
<dbReference type="PROSITE" id="PS50055">
    <property type="entry name" value="TYR_PHOSPHATASE_PTP"/>
    <property type="match status" value="1"/>
</dbReference>
<dbReference type="CDD" id="cd00047">
    <property type="entry name" value="PTPc"/>
    <property type="match status" value="1"/>
</dbReference>
<dbReference type="OMA" id="EDMTMIM"/>
<dbReference type="InParanoid" id="G0QIV6"/>
<dbReference type="PANTHER" id="PTHR19134:SF449">
    <property type="entry name" value="TYROSINE-PROTEIN PHOSPHATASE 1"/>
    <property type="match status" value="1"/>
</dbReference>
<name>G0QIV6_ICHMU</name>
<evidence type="ECO:0000313" key="4">
    <source>
        <dbReference type="EMBL" id="EGR34841.1"/>
    </source>
</evidence>
<dbReference type="Gene3D" id="3.90.190.10">
    <property type="entry name" value="Protein tyrosine phosphatase superfamily"/>
    <property type="match status" value="2"/>
</dbReference>
<evidence type="ECO:0000313" key="5">
    <source>
        <dbReference type="Proteomes" id="UP000008983"/>
    </source>
</evidence>
<dbReference type="SMART" id="SM00194">
    <property type="entry name" value="PTPc"/>
    <property type="match status" value="1"/>
</dbReference>
<dbReference type="EMBL" id="GL983042">
    <property type="protein sequence ID" value="EGR34841.1"/>
    <property type="molecule type" value="Genomic_DNA"/>
</dbReference>
<dbReference type="OrthoDB" id="282898at2759"/>
<dbReference type="InterPro" id="IPR050348">
    <property type="entry name" value="Protein-Tyr_Phosphatase"/>
</dbReference>
<dbReference type="GO" id="GO:0004806">
    <property type="term" value="F:triacylglycerol lipase activity"/>
    <property type="evidence" value="ECO:0007669"/>
    <property type="project" value="UniProtKB-EC"/>
</dbReference>
<keyword evidence="4" id="KW-0378">Hydrolase</keyword>
<dbReference type="GeneID" id="14911026"/>
<dbReference type="EC" id="3.1.3.48" evidence="4"/>
<dbReference type="SMART" id="SM00404">
    <property type="entry name" value="PTPc_motif"/>
    <property type="match status" value="1"/>
</dbReference>
<gene>
    <name evidence="4" type="ORF">IMG5_000690</name>
</gene>
<evidence type="ECO:0000259" key="2">
    <source>
        <dbReference type="PROSITE" id="PS50055"/>
    </source>
</evidence>
<sequence>MKGKLIQGSWSQQTEKDISYQWVQKMPDIELIEKGISILKFQESFQKRNTEMEFRLIRRITETQFHNEKLKNYDPNLNKMNRYNNIIPYEHTIVNLEKDSEDEENLYINASFIGSIFEDDDKNKFIATQGPLPNTQIHFWKMIWQNDVECIVMVCNLKENDKVQCEQYWPIEVNQEVQQGIYKLKLVEEILIFQNLYKRTILLEKENSDIKKKFININLQNGETMEFLVKKIIIAGVGRTGTLISLVNLMIIVEYYVPIIQEIIKNQQSIENLNNCNISIFGTVRKIREQRWGMVHHSEQYAYLYKYMNLAIEKVLKIINADKYFNLQLNSTFENNIYEGNQSLDNEVKNNENQQELNQQEQNQQEQNQQEQNQQEQNQQEQNQQDQYQQEQNQ</sequence>
<dbReference type="SUPFAM" id="SSF52799">
    <property type="entry name" value="(Phosphotyrosine protein) phosphatases II"/>
    <property type="match status" value="1"/>
</dbReference>
<keyword evidence="5" id="KW-1185">Reference proteome</keyword>
<dbReference type="PRINTS" id="PR00700">
    <property type="entry name" value="PRTYPHPHTASE"/>
</dbReference>
<evidence type="ECO:0000256" key="1">
    <source>
        <dbReference type="SAM" id="MobiDB-lite"/>
    </source>
</evidence>
<organism evidence="4 5">
    <name type="scientific">Ichthyophthirius multifiliis</name>
    <name type="common">White spot disease agent</name>
    <name type="synonym">Ich</name>
    <dbReference type="NCBI Taxonomy" id="5932"/>
    <lineage>
        <taxon>Eukaryota</taxon>
        <taxon>Sar</taxon>
        <taxon>Alveolata</taxon>
        <taxon>Ciliophora</taxon>
        <taxon>Intramacronucleata</taxon>
        <taxon>Oligohymenophorea</taxon>
        <taxon>Hymenostomatida</taxon>
        <taxon>Ophryoglenina</taxon>
        <taxon>Ichthyophthirius</taxon>
    </lineage>
</organism>
<dbReference type="Proteomes" id="UP000008983">
    <property type="component" value="Unassembled WGS sequence"/>
</dbReference>
<dbReference type="RefSeq" id="XP_004040145.1">
    <property type="nucleotide sequence ID" value="XM_004040097.1"/>
</dbReference>
<dbReference type="STRING" id="857967.G0QIV6"/>
<accession>G0QIV6</accession>
<dbReference type="Pfam" id="PF00102">
    <property type="entry name" value="Y_phosphatase"/>
    <property type="match status" value="2"/>
</dbReference>
<dbReference type="eggNOG" id="KOG0791">
    <property type="taxonomic scope" value="Eukaryota"/>
</dbReference>
<proteinExistence type="predicted"/>